<evidence type="ECO:0000313" key="4">
    <source>
        <dbReference type="EMBL" id="CAD5228536.1"/>
    </source>
</evidence>
<name>A0A811LM56_9BILA</name>
<accession>A0A811LM56</accession>
<dbReference type="Gene3D" id="6.10.140.340">
    <property type="match status" value="1"/>
</dbReference>
<feature type="compositionally biased region" description="Polar residues" evidence="2">
    <location>
        <begin position="1"/>
        <end position="74"/>
    </location>
</feature>
<dbReference type="EMBL" id="CAJFDH010000006">
    <property type="protein sequence ID" value="CAD5228536.1"/>
    <property type="molecule type" value="Genomic_DNA"/>
</dbReference>
<dbReference type="EMBL" id="CAJFCW020000006">
    <property type="protein sequence ID" value="CAG9124627.1"/>
    <property type="molecule type" value="Genomic_DNA"/>
</dbReference>
<dbReference type="Proteomes" id="UP000783686">
    <property type="component" value="Unassembled WGS sequence"/>
</dbReference>
<dbReference type="SUPFAM" id="SSF144292">
    <property type="entry name" value="occludin/ELL-like"/>
    <property type="match status" value="1"/>
</dbReference>
<dbReference type="Proteomes" id="UP000614601">
    <property type="component" value="Unassembled WGS sequence"/>
</dbReference>
<comment type="caution">
    <text evidence="4">The sequence shown here is derived from an EMBL/GenBank/DDBJ whole genome shotgun (WGS) entry which is preliminary data.</text>
</comment>
<evidence type="ECO:0000256" key="1">
    <source>
        <dbReference type="PROSITE-ProRule" id="PRU01324"/>
    </source>
</evidence>
<feature type="compositionally biased region" description="Polar residues" evidence="2">
    <location>
        <begin position="82"/>
        <end position="91"/>
    </location>
</feature>
<dbReference type="PROSITE" id="PS51980">
    <property type="entry name" value="OCEL"/>
    <property type="match status" value="1"/>
</dbReference>
<gene>
    <name evidence="4" type="ORF">BOKJ2_LOCUS12727</name>
</gene>
<sequence>METSGSRSTLPTSEPRSTTLTSEGRTAKNSNSKPKTITSEAKSTTVTSEARRPSSITSESRATMTTSEAKSTAINPEDRPTTETSEARPNTINTEKSTIRALTSKIACSTDWNYVFTEIKNDKKCKLYTDLFENAYPVYIEYNNMLTKVYDEFAELKKAYKNAEPEDKVEKYVKLQQLHERYESDADFYKCRQDHHELHSKLEALRKRIVEYNQKQ</sequence>
<evidence type="ECO:0000313" key="5">
    <source>
        <dbReference type="Proteomes" id="UP000614601"/>
    </source>
</evidence>
<keyword evidence="5" id="KW-1185">Reference proteome</keyword>
<evidence type="ECO:0000256" key="2">
    <source>
        <dbReference type="SAM" id="MobiDB-lite"/>
    </source>
</evidence>
<dbReference type="Pfam" id="PF07303">
    <property type="entry name" value="Occludin_ELL"/>
    <property type="match status" value="1"/>
</dbReference>
<feature type="region of interest" description="Disordered" evidence="2">
    <location>
        <begin position="1"/>
        <end position="91"/>
    </location>
</feature>
<reference evidence="4" key="1">
    <citation type="submission" date="2020-09" db="EMBL/GenBank/DDBJ databases">
        <authorList>
            <person name="Kikuchi T."/>
        </authorList>
    </citation>
    <scope>NUCLEOTIDE SEQUENCE</scope>
    <source>
        <strain evidence="4">SH1</strain>
    </source>
</reference>
<dbReference type="AlphaFoldDB" id="A0A811LM56"/>
<comment type="similarity">
    <text evidence="1">Belongs to the ELL/occludin family.</text>
</comment>
<proteinExistence type="inferred from homology"/>
<protein>
    <recommendedName>
        <fullName evidence="3">OCEL domain-containing protein</fullName>
    </recommendedName>
</protein>
<organism evidence="4 5">
    <name type="scientific">Bursaphelenchus okinawaensis</name>
    <dbReference type="NCBI Taxonomy" id="465554"/>
    <lineage>
        <taxon>Eukaryota</taxon>
        <taxon>Metazoa</taxon>
        <taxon>Ecdysozoa</taxon>
        <taxon>Nematoda</taxon>
        <taxon>Chromadorea</taxon>
        <taxon>Rhabditida</taxon>
        <taxon>Tylenchina</taxon>
        <taxon>Tylenchomorpha</taxon>
        <taxon>Aphelenchoidea</taxon>
        <taxon>Aphelenchoididae</taxon>
        <taxon>Bursaphelenchus</taxon>
    </lineage>
</organism>
<feature type="domain" description="OCEL" evidence="3">
    <location>
        <begin position="110"/>
        <end position="216"/>
    </location>
</feature>
<dbReference type="InterPro" id="IPR010844">
    <property type="entry name" value="Occludin_ELL"/>
</dbReference>
<evidence type="ECO:0000259" key="3">
    <source>
        <dbReference type="PROSITE" id="PS51980"/>
    </source>
</evidence>